<dbReference type="AlphaFoldDB" id="A0A8H5B8X2"/>
<feature type="compositionally biased region" description="Polar residues" evidence="1">
    <location>
        <begin position="1"/>
        <end position="14"/>
    </location>
</feature>
<dbReference type="Proteomes" id="UP000541558">
    <property type="component" value="Unassembled WGS sequence"/>
</dbReference>
<comment type="caution">
    <text evidence="2">The sequence shown here is derived from an EMBL/GenBank/DDBJ whole genome shotgun (WGS) entry which is preliminary data.</text>
</comment>
<organism evidence="2 3">
    <name type="scientific">Ephemerocybe angulata</name>
    <dbReference type="NCBI Taxonomy" id="980116"/>
    <lineage>
        <taxon>Eukaryota</taxon>
        <taxon>Fungi</taxon>
        <taxon>Dikarya</taxon>
        <taxon>Basidiomycota</taxon>
        <taxon>Agaricomycotina</taxon>
        <taxon>Agaricomycetes</taxon>
        <taxon>Agaricomycetidae</taxon>
        <taxon>Agaricales</taxon>
        <taxon>Agaricineae</taxon>
        <taxon>Psathyrellaceae</taxon>
        <taxon>Ephemerocybe</taxon>
    </lineage>
</organism>
<reference evidence="2 3" key="1">
    <citation type="journal article" date="2020" name="ISME J.">
        <title>Uncovering the hidden diversity of litter-decomposition mechanisms in mushroom-forming fungi.</title>
        <authorList>
            <person name="Floudas D."/>
            <person name="Bentzer J."/>
            <person name="Ahren D."/>
            <person name="Johansson T."/>
            <person name="Persson P."/>
            <person name="Tunlid A."/>
        </authorList>
    </citation>
    <scope>NUCLEOTIDE SEQUENCE [LARGE SCALE GENOMIC DNA]</scope>
    <source>
        <strain evidence="2 3">CBS 175.51</strain>
    </source>
</reference>
<proteinExistence type="predicted"/>
<sequence>MAFPISTVTQTPEASSPPPSPPTVSRMTINNLPAEILAKIFTEYIYDHSLERAGLKPLTGSYRRVAVSKGAVTSPLQLGHVCALWRTAVFFNPGLWSHLYVDRPEEQDAELLKLWCKQGRSTWRHPLYLTFIQKGTIAVNSSGRDLFWQCLEESMRWRTAILYLNADMEDLITDQVSHLAPMLQAFHLNLYRWPHKAKQRFSERLLSGPFVWKGAWSAEIPFSVSTFHSISWSSLSSISIGWIQLSDLLEVVQLAPNVAHLSVCILFEPPSDLGQPSSPHRLNRLQWLEVTNPWSSPSQPSVLQFFLDSLILPSLTTIVLRPSKLFYERDWLALSELVDRSGCNLETLVWPRRPTVIDSIAFELQGTESPQCDVLEQLKYVSSNFEALRTGIRHLEIQCKTGRRTVDHLTISQEEEALFPSLRSIKLQHCVCVCHAGARRIEQMRESRQPTLVDIDVGSTGDISEDPFETWRSTGILGADRFFACR</sequence>
<accession>A0A8H5B8X2</accession>
<gene>
    <name evidence="2" type="ORF">D9611_013917</name>
</gene>
<evidence type="ECO:0008006" key="4">
    <source>
        <dbReference type="Google" id="ProtNLM"/>
    </source>
</evidence>
<protein>
    <recommendedName>
        <fullName evidence="4">F-box domain-containing protein</fullName>
    </recommendedName>
</protein>
<evidence type="ECO:0000313" key="2">
    <source>
        <dbReference type="EMBL" id="KAF5318406.1"/>
    </source>
</evidence>
<feature type="region of interest" description="Disordered" evidence="1">
    <location>
        <begin position="1"/>
        <end position="25"/>
    </location>
</feature>
<dbReference type="Gene3D" id="1.20.1280.50">
    <property type="match status" value="1"/>
</dbReference>
<evidence type="ECO:0000256" key="1">
    <source>
        <dbReference type="SAM" id="MobiDB-lite"/>
    </source>
</evidence>
<keyword evidence="3" id="KW-1185">Reference proteome</keyword>
<name>A0A8H5B8X2_9AGAR</name>
<dbReference type="OrthoDB" id="2269034at2759"/>
<evidence type="ECO:0000313" key="3">
    <source>
        <dbReference type="Proteomes" id="UP000541558"/>
    </source>
</evidence>
<dbReference type="EMBL" id="JAACJK010000178">
    <property type="protein sequence ID" value="KAF5318406.1"/>
    <property type="molecule type" value="Genomic_DNA"/>
</dbReference>